<keyword evidence="2" id="KW-0677">Repeat</keyword>
<proteinExistence type="predicted"/>
<dbReference type="Pfam" id="PF00651">
    <property type="entry name" value="BTB"/>
    <property type="match status" value="1"/>
</dbReference>
<evidence type="ECO:0000256" key="3">
    <source>
        <dbReference type="ARBA" id="ARBA00023203"/>
    </source>
</evidence>
<evidence type="ECO:0000256" key="2">
    <source>
        <dbReference type="ARBA" id="ARBA00022737"/>
    </source>
</evidence>
<evidence type="ECO:0000259" key="4">
    <source>
        <dbReference type="PROSITE" id="PS50097"/>
    </source>
</evidence>
<dbReference type="SMART" id="SM00875">
    <property type="entry name" value="BACK"/>
    <property type="match status" value="1"/>
</dbReference>
<reference evidence="5 6" key="1">
    <citation type="journal article" date="2014" name="Nat. Commun.">
        <title>Molecular traces of alternative social organization in a termite genome.</title>
        <authorList>
            <person name="Terrapon N."/>
            <person name="Li C."/>
            <person name="Robertson H.M."/>
            <person name="Ji L."/>
            <person name="Meng X."/>
            <person name="Booth W."/>
            <person name="Chen Z."/>
            <person name="Childers C.P."/>
            <person name="Glastad K.M."/>
            <person name="Gokhale K."/>
            <person name="Gowin J."/>
            <person name="Gronenberg W."/>
            <person name="Hermansen R.A."/>
            <person name="Hu H."/>
            <person name="Hunt B.G."/>
            <person name="Huylmans A.K."/>
            <person name="Khalil S.M."/>
            <person name="Mitchell R.D."/>
            <person name="Munoz-Torres M.C."/>
            <person name="Mustard J.A."/>
            <person name="Pan H."/>
            <person name="Reese J.T."/>
            <person name="Scharf M.E."/>
            <person name="Sun F."/>
            <person name="Vogel H."/>
            <person name="Xiao J."/>
            <person name="Yang W."/>
            <person name="Yang Z."/>
            <person name="Yang Z."/>
            <person name="Zhou J."/>
            <person name="Zhu J."/>
            <person name="Brent C.S."/>
            <person name="Elsik C.G."/>
            <person name="Goodisman M.A."/>
            <person name="Liberles D.A."/>
            <person name="Roe R.M."/>
            <person name="Vargo E.L."/>
            <person name="Vilcinskas A."/>
            <person name="Wang J."/>
            <person name="Bornberg-Bauer E."/>
            <person name="Korb J."/>
            <person name="Zhang G."/>
            <person name="Liebig J."/>
        </authorList>
    </citation>
    <scope>NUCLEOTIDE SEQUENCE [LARGE SCALE GENOMIC DNA]</scope>
    <source>
        <tissue evidence="5">Whole organism</tissue>
    </source>
</reference>
<dbReference type="PANTHER" id="PTHR24412">
    <property type="entry name" value="KELCH PROTEIN"/>
    <property type="match status" value="1"/>
</dbReference>
<dbReference type="PROSITE" id="PS50097">
    <property type="entry name" value="BTB"/>
    <property type="match status" value="1"/>
</dbReference>
<dbReference type="InParanoid" id="A0A067QTT8"/>
<dbReference type="OMA" id="CLNIVEX"/>
<feature type="domain" description="BTB" evidence="4">
    <location>
        <begin position="1"/>
        <end position="40"/>
    </location>
</feature>
<dbReference type="EMBL" id="KK853474">
    <property type="protein sequence ID" value="KDR07363.1"/>
    <property type="molecule type" value="Genomic_DNA"/>
</dbReference>
<dbReference type="SUPFAM" id="SSF54695">
    <property type="entry name" value="POZ domain"/>
    <property type="match status" value="1"/>
</dbReference>
<dbReference type="eggNOG" id="KOG4441">
    <property type="taxonomic scope" value="Eukaryota"/>
</dbReference>
<keyword evidence="1" id="KW-0880">Kelch repeat</keyword>
<sequence>MFNDDMAEKLQEEVTLHDVDATALQLLVEYSYTGEILITEDNVQVLLPVSSLLQISSVREACCKFLMRQLHPSNCLGIRSFADAHACKELHRRSHRFALQNFQEVTGTEEFLLLPFSEVEGLVSNSQLNIASEERVFTAVMNWVNHDLADREQHVAQLMRHVRLPLVARDFLMSYVDSEALVRENTECKELLLEAMKYHLLPEQRSALATERTVERRPEGMRPYLFAVGT</sequence>
<dbReference type="Pfam" id="PF07707">
    <property type="entry name" value="BACK"/>
    <property type="match status" value="1"/>
</dbReference>
<evidence type="ECO:0000313" key="6">
    <source>
        <dbReference type="Proteomes" id="UP000027135"/>
    </source>
</evidence>
<gene>
    <name evidence="5" type="ORF">L798_03228</name>
</gene>
<keyword evidence="3" id="KW-0009">Actin-binding</keyword>
<dbReference type="STRING" id="136037.A0A067QTT8"/>
<evidence type="ECO:0000256" key="1">
    <source>
        <dbReference type="ARBA" id="ARBA00022441"/>
    </source>
</evidence>
<dbReference type="InterPro" id="IPR000210">
    <property type="entry name" value="BTB/POZ_dom"/>
</dbReference>
<protein>
    <submittedName>
        <fullName evidence="5">Kelch-like protein 17</fullName>
    </submittedName>
</protein>
<dbReference type="AlphaFoldDB" id="A0A067QTT8"/>
<name>A0A067QTT8_ZOONE</name>
<accession>A0A067QTT8</accession>
<organism evidence="5 6">
    <name type="scientific">Zootermopsis nevadensis</name>
    <name type="common">Dampwood termite</name>
    <dbReference type="NCBI Taxonomy" id="136037"/>
    <lineage>
        <taxon>Eukaryota</taxon>
        <taxon>Metazoa</taxon>
        <taxon>Ecdysozoa</taxon>
        <taxon>Arthropoda</taxon>
        <taxon>Hexapoda</taxon>
        <taxon>Insecta</taxon>
        <taxon>Pterygota</taxon>
        <taxon>Neoptera</taxon>
        <taxon>Polyneoptera</taxon>
        <taxon>Dictyoptera</taxon>
        <taxon>Blattodea</taxon>
        <taxon>Blattoidea</taxon>
        <taxon>Termitoidae</taxon>
        <taxon>Termopsidae</taxon>
        <taxon>Zootermopsis</taxon>
    </lineage>
</organism>
<keyword evidence="6" id="KW-1185">Reference proteome</keyword>
<evidence type="ECO:0000313" key="5">
    <source>
        <dbReference type="EMBL" id="KDR07363.1"/>
    </source>
</evidence>
<dbReference type="Proteomes" id="UP000027135">
    <property type="component" value="Unassembled WGS sequence"/>
</dbReference>
<dbReference type="InterPro" id="IPR011705">
    <property type="entry name" value="BACK"/>
</dbReference>
<dbReference type="FunFam" id="1.25.40.420:FF:000001">
    <property type="entry name" value="Kelch-like family member 12"/>
    <property type="match status" value="1"/>
</dbReference>
<dbReference type="PANTHER" id="PTHR24412:SF475">
    <property type="entry name" value="KELCH-LIKE PROTEIN 17"/>
    <property type="match status" value="1"/>
</dbReference>
<dbReference type="InterPro" id="IPR011333">
    <property type="entry name" value="SKP1/BTB/POZ_sf"/>
</dbReference>
<dbReference type="Gene3D" id="1.25.40.420">
    <property type="match status" value="1"/>
</dbReference>
<dbReference type="Gene3D" id="3.30.710.10">
    <property type="entry name" value="Potassium Channel Kv1.1, Chain A"/>
    <property type="match status" value="1"/>
</dbReference>